<accession>A0A6A4VG18</accession>
<evidence type="ECO:0000313" key="1">
    <source>
        <dbReference type="EMBL" id="KAF0295387.1"/>
    </source>
</evidence>
<organism evidence="1 2">
    <name type="scientific">Amphibalanus amphitrite</name>
    <name type="common">Striped barnacle</name>
    <name type="synonym">Balanus amphitrite</name>
    <dbReference type="NCBI Taxonomy" id="1232801"/>
    <lineage>
        <taxon>Eukaryota</taxon>
        <taxon>Metazoa</taxon>
        <taxon>Ecdysozoa</taxon>
        <taxon>Arthropoda</taxon>
        <taxon>Crustacea</taxon>
        <taxon>Multicrustacea</taxon>
        <taxon>Cirripedia</taxon>
        <taxon>Thoracica</taxon>
        <taxon>Thoracicalcarea</taxon>
        <taxon>Balanomorpha</taxon>
        <taxon>Balanoidea</taxon>
        <taxon>Balanidae</taxon>
        <taxon>Amphibalaninae</taxon>
        <taxon>Amphibalanus</taxon>
    </lineage>
</organism>
<dbReference type="EMBL" id="VIIS01001620">
    <property type="protein sequence ID" value="KAF0295387.1"/>
    <property type="molecule type" value="Genomic_DNA"/>
</dbReference>
<dbReference type="Proteomes" id="UP000440578">
    <property type="component" value="Unassembled WGS sequence"/>
</dbReference>
<protein>
    <submittedName>
        <fullName evidence="1">Uncharacterized protein</fullName>
    </submittedName>
</protein>
<proteinExistence type="predicted"/>
<keyword evidence="2" id="KW-1185">Reference proteome</keyword>
<reference evidence="1 2" key="1">
    <citation type="submission" date="2019-07" db="EMBL/GenBank/DDBJ databases">
        <title>Draft genome assembly of a fouling barnacle, Amphibalanus amphitrite (Darwin, 1854): The first reference genome for Thecostraca.</title>
        <authorList>
            <person name="Kim W."/>
        </authorList>
    </citation>
    <scope>NUCLEOTIDE SEQUENCE [LARGE SCALE GENOMIC DNA]</scope>
    <source>
        <strain evidence="1">SNU_AA5</strain>
        <tissue evidence="1">Soma without cirri and trophi</tissue>
    </source>
</reference>
<sequence length="206" mass="24089">MTDAKTIFKIKKIHAMEFPWKTNGVYNANNNFGLSVPFMPFLNIKEGINAYEDSWEMRNRKMMGINMHKCVIDEHFIKTFDNVGSRRAVRIITSTRIIELMPTGLDYHLRVDNQETRRLPIGDLVVIESETADKHPEARILKWTGELLELELPQYQARDLVGPKRCLFFSAREFQAAYMVDKTCQRDPLPNYGDDCIKVKRESWML</sequence>
<comment type="caution">
    <text evidence="1">The sequence shown here is derived from an EMBL/GenBank/DDBJ whole genome shotgun (WGS) entry which is preliminary data.</text>
</comment>
<dbReference type="OrthoDB" id="160294at2759"/>
<evidence type="ECO:0000313" key="2">
    <source>
        <dbReference type="Proteomes" id="UP000440578"/>
    </source>
</evidence>
<name>A0A6A4VG18_AMPAM</name>
<dbReference type="AlphaFoldDB" id="A0A6A4VG18"/>
<gene>
    <name evidence="1" type="ORF">FJT64_000634</name>
</gene>